<dbReference type="KEGG" id="hai:109389985"/>
<evidence type="ECO:0000313" key="3">
    <source>
        <dbReference type="Proteomes" id="UP000694851"/>
    </source>
</evidence>
<dbReference type="OrthoDB" id="8951938at2759"/>
<keyword evidence="2" id="KW-1133">Transmembrane helix</keyword>
<keyword evidence="2" id="KW-0472">Membrane</keyword>
<feature type="transmembrane region" description="Helical" evidence="2">
    <location>
        <begin position="85"/>
        <end position="103"/>
    </location>
</feature>
<dbReference type="Proteomes" id="UP000694851">
    <property type="component" value="Unplaced"/>
</dbReference>
<keyword evidence="3" id="KW-1185">Reference proteome</keyword>
<feature type="transmembrane region" description="Helical" evidence="2">
    <location>
        <begin position="115"/>
        <end position="138"/>
    </location>
</feature>
<dbReference type="PANTHER" id="PTHR23320:SF72">
    <property type="entry name" value="MEMBRANE-SPANNING 4-DOMAINS SUBFAMILY A MEMBER 12"/>
    <property type="match status" value="1"/>
</dbReference>
<dbReference type="InterPro" id="IPR030417">
    <property type="entry name" value="MS4A"/>
</dbReference>
<sequence>MMSTNPTTHPPPHEATQNPYQPPPGFIYLGNQVQSNQPHIITSPGIFANCQQGQGNVQMITPAVGIATSDFKEEAKTLGMKGSKGMNIVSAIFSFIGIILFLVDLSLNGHPNQDYWALIAGRGISAMLMIFSLVEFCITCTTAHFASQVITSTPGSVLVYANNP</sequence>
<name>A0A8B7SDW7_HIPAR</name>
<evidence type="ECO:0000313" key="4">
    <source>
        <dbReference type="RefSeq" id="XP_019511506.1"/>
    </source>
</evidence>
<dbReference type="PANTHER" id="PTHR23320">
    <property type="entry name" value="MEMBRANE-SPANNING 4-DOMAINS SUBFAMILY A MS4A -RELATED"/>
    <property type="match status" value="1"/>
</dbReference>
<dbReference type="GO" id="GO:0007166">
    <property type="term" value="P:cell surface receptor signaling pathway"/>
    <property type="evidence" value="ECO:0007669"/>
    <property type="project" value="TreeGrafter"/>
</dbReference>
<accession>A0A8B7SDW7</accession>
<dbReference type="AlphaFoldDB" id="A0A8B7SDW7"/>
<evidence type="ECO:0000256" key="1">
    <source>
        <dbReference type="SAM" id="MobiDB-lite"/>
    </source>
</evidence>
<proteinExistence type="predicted"/>
<dbReference type="GeneID" id="109389985"/>
<protein>
    <submittedName>
        <fullName evidence="4">Membrane-spanning 4-domains subfamily A member 12-like</fullName>
    </submittedName>
</protein>
<organism evidence="3 4">
    <name type="scientific">Hipposideros armiger</name>
    <name type="common">Great Himalayan leaf-nosed bat</name>
    <dbReference type="NCBI Taxonomy" id="186990"/>
    <lineage>
        <taxon>Eukaryota</taxon>
        <taxon>Metazoa</taxon>
        <taxon>Chordata</taxon>
        <taxon>Craniata</taxon>
        <taxon>Vertebrata</taxon>
        <taxon>Euteleostomi</taxon>
        <taxon>Mammalia</taxon>
        <taxon>Eutheria</taxon>
        <taxon>Laurasiatheria</taxon>
        <taxon>Chiroptera</taxon>
        <taxon>Yinpterochiroptera</taxon>
        <taxon>Rhinolophoidea</taxon>
        <taxon>Hipposideridae</taxon>
        <taxon>Hipposideros</taxon>
    </lineage>
</organism>
<keyword evidence="2" id="KW-0812">Transmembrane</keyword>
<reference evidence="4" key="1">
    <citation type="submission" date="2025-08" db="UniProtKB">
        <authorList>
            <consortium name="RefSeq"/>
        </authorList>
    </citation>
    <scope>IDENTIFICATION</scope>
    <source>
        <tissue evidence="4">Muscle</tissue>
    </source>
</reference>
<dbReference type="RefSeq" id="XP_019511506.1">
    <property type="nucleotide sequence ID" value="XM_019655961.1"/>
</dbReference>
<gene>
    <name evidence="4" type="primary">LOC109389985</name>
</gene>
<evidence type="ECO:0000256" key="2">
    <source>
        <dbReference type="SAM" id="Phobius"/>
    </source>
</evidence>
<feature type="region of interest" description="Disordered" evidence="1">
    <location>
        <begin position="1"/>
        <end position="21"/>
    </location>
</feature>
<dbReference type="GO" id="GO:0005886">
    <property type="term" value="C:plasma membrane"/>
    <property type="evidence" value="ECO:0007669"/>
    <property type="project" value="TreeGrafter"/>
</dbReference>